<name>A0A445BDN1_ARAHY</name>
<sequence length="231" mass="26155">MSKRSQTRKIDRPELHIVKYLNYSDYDLRMLTCDHLVPPDWYNERVEEHLRSTVVQCQKALVNALVERWHPDTHTFYLLVGECVVTLEDVAMIFSLPTDGLPVTEMTLSNGVSASIWGRTVKVGVLRKWHKTYMATRFKRTDTVYVKCHIMLLIVLYAGGTRTPDVTGKCYNLRIDPPRRSASQYTPSSENFGAYMASKSKTRMKDGSSNGTSFTSAFATSITFGATLPSP</sequence>
<accession>A0A445BDN1</accession>
<dbReference type="InterPro" id="IPR044824">
    <property type="entry name" value="MAIN-like"/>
</dbReference>
<dbReference type="InterPro" id="IPR019557">
    <property type="entry name" value="AminoTfrase-like_pln_mobile"/>
</dbReference>
<comment type="caution">
    <text evidence="2">The sequence shown here is derived from an EMBL/GenBank/DDBJ whole genome shotgun (WGS) entry which is preliminary data.</text>
</comment>
<dbReference type="AlphaFoldDB" id="A0A445BDN1"/>
<feature type="domain" description="Aminotransferase-like plant mobile" evidence="1">
    <location>
        <begin position="52"/>
        <end position="118"/>
    </location>
</feature>
<protein>
    <recommendedName>
        <fullName evidence="1">Aminotransferase-like plant mobile domain-containing protein</fullName>
    </recommendedName>
</protein>
<dbReference type="GO" id="GO:0010073">
    <property type="term" value="P:meristem maintenance"/>
    <property type="evidence" value="ECO:0007669"/>
    <property type="project" value="InterPro"/>
</dbReference>
<keyword evidence="3" id="KW-1185">Reference proteome</keyword>
<gene>
    <name evidence="2" type="ORF">Ahy_A09g041684</name>
</gene>
<dbReference type="Proteomes" id="UP000289738">
    <property type="component" value="Chromosome A09"/>
</dbReference>
<evidence type="ECO:0000313" key="2">
    <source>
        <dbReference type="EMBL" id="RYR36731.1"/>
    </source>
</evidence>
<evidence type="ECO:0000313" key="3">
    <source>
        <dbReference type="Proteomes" id="UP000289738"/>
    </source>
</evidence>
<dbReference type="EMBL" id="SDMP01000009">
    <property type="protein sequence ID" value="RYR36731.1"/>
    <property type="molecule type" value="Genomic_DNA"/>
</dbReference>
<dbReference type="PANTHER" id="PTHR46033:SF8">
    <property type="entry name" value="PROTEIN MAINTENANCE OF MERISTEMS-LIKE"/>
    <property type="match status" value="1"/>
</dbReference>
<dbReference type="Pfam" id="PF10536">
    <property type="entry name" value="PMD"/>
    <property type="match status" value="1"/>
</dbReference>
<evidence type="ECO:0000259" key="1">
    <source>
        <dbReference type="Pfam" id="PF10536"/>
    </source>
</evidence>
<proteinExistence type="predicted"/>
<dbReference type="PANTHER" id="PTHR46033">
    <property type="entry name" value="PROTEIN MAIN-LIKE 2"/>
    <property type="match status" value="1"/>
</dbReference>
<reference evidence="2 3" key="1">
    <citation type="submission" date="2019-01" db="EMBL/GenBank/DDBJ databases">
        <title>Sequencing of cultivated peanut Arachis hypogaea provides insights into genome evolution and oil improvement.</title>
        <authorList>
            <person name="Chen X."/>
        </authorList>
    </citation>
    <scope>NUCLEOTIDE SEQUENCE [LARGE SCALE GENOMIC DNA]</scope>
    <source>
        <strain evidence="3">cv. Fuhuasheng</strain>
        <tissue evidence="2">Leaves</tissue>
    </source>
</reference>
<organism evidence="2 3">
    <name type="scientific">Arachis hypogaea</name>
    <name type="common">Peanut</name>
    <dbReference type="NCBI Taxonomy" id="3818"/>
    <lineage>
        <taxon>Eukaryota</taxon>
        <taxon>Viridiplantae</taxon>
        <taxon>Streptophyta</taxon>
        <taxon>Embryophyta</taxon>
        <taxon>Tracheophyta</taxon>
        <taxon>Spermatophyta</taxon>
        <taxon>Magnoliopsida</taxon>
        <taxon>eudicotyledons</taxon>
        <taxon>Gunneridae</taxon>
        <taxon>Pentapetalae</taxon>
        <taxon>rosids</taxon>
        <taxon>fabids</taxon>
        <taxon>Fabales</taxon>
        <taxon>Fabaceae</taxon>
        <taxon>Papilionoideae</taxon>
        <taxon>50 kb inversion clade</taxon>
        <taxon>dalbergioids sensu lato</taxon>
        <taxon>Dalbergieae</taxon>
        <taxon>Pterocarpus clade</taxon>
        <taxon>Arachis</taxon>
    </lineage>
</organism>